<dbReference type="PANTHER" id="PTHR43280:SF28">
    <property type="entry name" value="HTH-TYPE TRANSCRIPTIONAL ACTIVATOR RHAS"/>
    <property type="match status" value="1"/>
</dbReference>
<dbReference type="PRINTS" id="PR00032">
    <property type="entry name" value="HTHARAC"/>
</dbReference>
<sequence>MKNNTQPITNEYTLTENRNITYFPIDPFIEKIYNLLERKIDDPYLNISSLAKSLNVSRAQLHRKVKLSLGIPASEVVRNYRLYKSLTYLKNGYNSSEAAFMVGFDSPSYFSKCFKKLFGKSPIQYLKSNINTIH</sequence>
<feature type="domain" description="HTH araC/xylS-type" evidence="4">
    <location>
        <begin position="30"/>
        <end position="128"/>
    </location>
</feature>
<reference evidence="5 6" key="1">
    <citation type="submission" date="2019-09" db="EMBL/GenBank/DDBJ databases">
        <title>Complete genome sequence of Arachidicoccus sp. B3-10 isolated from apple orchard soil.</title>
        <authorList>
            <person name="Kim H.S."/>
            <person name="Han K.-I."/>
            <person name="Suh M.K."/>
            <person name="Lee K.C."/>
            <person name="Eom M.K."/>
            <person name="Kim J.-S."/>
            <person name="Kang S.W."/>
            <person name="Sin Y."/>
            <person name="Lee J.-S."/>
        </authorList>
    </citation>
    <scope>NUCLEOTIDE SEQUENCE [LARGE SCALE GENOMIC DNA]</scope>
    <source>
        <strain evidence="5 6">B3-10</strain>
    </source>
</reference>
<dbReference type="EMBL" id="CP044016">
    <property type="protein sequence ID" value="QES87838.1"/>
    <property type="molecule type" value="Genomic_DNA"/>
</dbReference>
<dbReference type="AlphaFoldDB" id="A0A5P2FZK5"/>
<dbReference type="OrthoDB" id="135231at2"/>
<keyword evidence="1" id="KW-0805">Transcription regulation</keyword>
<dbReference type="SUPFAM" id="SSF46689">
    <property type="entry name" value="Homeodomain-like"/>
    <property type="match status" value="1"/>
</dbReference>
<gene>
    <name evidence="5" type="ORF">E0W69_003865</name>
</gene>
<dbReference type="InterPro" id="IPR009057">
    <property type="entry name" value="Homeodomain-like_sf"/>
</dbReference>
<proteinExistence type="predicted"/>
<evidence type="ECO:0000256" key="3">
    <source>
        <dbReference type="ARBA" id="ARBA00023163"/>
    </source>
</evidence>
<accession>A0A5P2FZK5</accession>
<dbReference type="SMART" id="SM00342">
    <property type="entry name" value="HTH_ARAC"/>
    <property type="match status" value="1"/>
</dbReference>
<evidence type="ECO:0000256" key="1">
    <source>
        <dbReference type="ARBA" id="ARBA00023015"/>
    </source>
</evidence>
<evidence type="ECO:0000313" key="5">
    <source>
        <dbReference type="EMBL" id="QES87838.1"/>
    </source>
</evidence>
<dbReference type="KEGG" id="arac:E0W69_003865"/>
<evidence type="ECO:0000259" key="4">
    <source>
        <dbReference type="PROSITE" id="PS01124"/>
    </source>
</evidence>
<dbReference type="Pfam" id="PF12833">
    <property type="entry name" value="HTH_18"/>
    <property type="match status" value="1"/>
</dbReference>
<keyword evidence="3" id="KW-0804">Transcription</keyword>
<dbReference type="PROSITE" id="PS01124">
    <property type="entry name" value="HTH_ARAC_FAMILY_2"/>
    <property type="match status" value="1"/>
</dbReference>
<evidence type="ECO:0000313" key="6">
    <source>
        <dbReference type="Proteomes" id="UP000292424"/>
    </source>
</evidence>
<keyword evidence="2" id="KW-0238">DNA-binding</keyword>
<dbReference type="PANTHER" id="PTHR43280">
    <property type="entry name" value="ARAC-FAMILY TRANSCRIPTIONAL REGULATOR"/>
    <property type="match status" value="1"/>
</dbReference>
<dbReference type="Gene3D" id="1.10.10.60">
    <property type="entry name" value="Homeodomain-like"/>
    <property type="match status" value="1"/>
</dbReference>
<name>A0A5P2FZK5_9BACT</name>
<dbReference type="InterPro" id="IPR020449">
    <property type="entry name" value="Tscrpt_reg_AraC-type_HTH"/>
</dbReference>
<dbReference type="Proteomes" id="UP000292424">
    <property type="component" value="Chromosome"/>
</dbReference>
<dbReference type="RefSeq" id="WP_131328725.1">
    <property type="nucleotide sequence ID" value="NZ_CP044016.1"/>
</dbReference>
<organism evidence="5 6">
    <name type="scientific">Rhizosphaericola mali</name>
    <dbReference type="NCBI Taxonomy" id="2545455"/>
    <lineage>
        <taxon>Bacteria</taxon>
        <taxon>Pseudomonadati</taxon>
        <taxon>Bacteroidota</taxon>
        <taxon>Chitinophagia</taxon>
        <taxon>Chitinophagales</taxon>
        <taxon>Chitinophagaceae</taxon>
        <taxon>Rhizosphaericola</taxon>
    </lineage>
</organism>
<dbReference type="GO" id="GO:0043565">
    <property type="term" value="F:sequence-specific DNA binding"/>
    <property type="evidence" value="ECO:0007669"/>
    <property type="project" value="InterPro"/>
</dbReference>
<protein>
    <submittedName>
        <fullName evidence="5">Helix-turn-helix transcriptional regulator</fullName>
    </submittedName>
</protein>
<keyword evidence="6" id="KW-1185">Reference proteome</keyword>
<dbReference type="InterPro" id="IPR018060">
    <property type="entry name" value="HTH_AraC"/>
</dbReference>
<dbReference type="GO" id="GO:0003700">
    <property type="term" value="F:DNA-binding transcription factor activity"/>
    <property type="evidence" value="ECO:0007669"/>
    <property type="project" value="InterPro"/>
</dbReference>
<evidence type="ECO:0000256" key="2">
    <source>
        <dbReference type="ARBA" id="ARBA00023125"/>
    </source>
</evidence>